<evidence type="ECO:0000313" key="1">
    <source>
        <dbReference type="EMBL" id="PKR76792.1"/>
    </source>
</evidence>
<dbReference type="Proteomes" id="UP000243524">
    <property type="component" value="Unassembled WGS sequence"/>
</dbReference>
<keyword evidence="2" id="KW-1185">Reference proteome</keyword>
<dbReference type="EMBL" id="PJNH01000004">
    <property type="protein sequence ID" value="PKR76792.1"/>
    <property type="molecule type" value="Genomic_DNA"/>
</dbReference>
<gene>
    <name evidence="1" type="ORF">CEY16_13310</name>
</gene>
<reference evidence="1 2" key="1">
    <citation type="submission" date="2017-06" db="EMBL/GenBank/DDBJ databases">
        <title>the draft geome sequence of Illustriluteabacillus marina B3227.</title>
        <authorList>
            <person name="He R.-H."/>
            <person name="Du Z.-J."/>
        </authorList>
    </citation>
    <scope>NUCLEOTIDE SEQUENCE [LARGE SCALE GENOMIC DNA]</scope>
    <source>
        <strain evidence="1 2">B3227</strain>
    </source>
</reference>
<dbReference type="Pfam" id="PF18950">
    <property type="entry name" value="DUF5694"/>
    <property type="match status" value="1"/>
</dbReference>
<sequence length="252" mass="29385">MDNLNEKRAKVMLLGSFHFNKPGNDMIEETYDFDPFSEERQKEISEVVELLGRFRPTKIAVETNRGDQSYLDDTFKQYLNNQNHLPAHEGLQIGAPLAKKFDIETISAVDDKQRFVLTDEEGQQLGSDIEGIDPKGWNQFLEYNEQLNNGISNQTLKESLTYRNSPECLNFQDSFYYKIMMKVESNENYLGADWMTGWYGRNLRIFRNLQRITQSENERILVIFGTGHIPILKELINNSPEHEEVDVLDYLK</sequence>
<name>A0A2I0QR32_9BACI</name>
<dbReference type="RefSeq" id="WP_101332542.1">
    <property type="nucleotide sequence ID" value="NZ_PJNH01000004.1"/>
</dbReference>
<dbReference type="OrthoDB" id="2080342at2"/>
<proteinExistence type="predicted"/>
<organism evidence="1 2">
    <name type="scientific">Halalkalibacillus sediminis</name>
    <dbReference type="NCBI Taxonomy" id="2018042"/>
    <lineage>
        <taxon>Bacteria</taxon>
        <taxon>Bacillati</taxon>
        <taxon>Bacillota</taxon>
        <taxon>Bacilli</taxon>
        <taxon>Bacillales</taxon>
        <taxon>Bacillaceae</taxon>
        <taxon>Halalkalibacillus</taxon>
    </lineage>
</organism>
<dbReference type="InterPro" id="IPR043749">
    <property type="entry name" value="DUF5694"/>
</dbReference>
<protein>
    <recommendedName>
        <fullName evidence="3">TraB/GumN family protein</fullName>
    </recommendedName>
</protein>
<comment type="caution">
    <text evidence="1">The sequence shown here is derived from an EMBL/GenBank/DDBJ whole genome shotgun (WGS) entry which is preliminary data.</text>
</comment>
<evidence type="ECO:0008006" key="3">
    <source>
        <dbReference type="Google" id="ProtNLM"/>
    </source>
</evidence>
<accession>A0A2I0QR32</accession>
<dbReference type="AlphaFoldDB" id="A0A2I0QR32"/>
<evidence type="ECO:0000313" key="2">
    <source>
        <dbReference type="Proteomes" id="UP000243524"/>
    </source>
</evidence>